<evidence type="ECO:0000256" key="4">
    <source>
        <dbReference type="ARBA" id="ARBA00022525"/>
    </source>
</evidence>
<sequence length="195" mass="20843">MITFAVPTLIVTLLGIGTVVAQPRPDDPSCMEGNQRKAHDCCRMPMLVEQSVMNRCMTENPMTPPVPGVQRTEGCCIAHCVLTTLNAFRDNLIDAAAAKRALTQSMGANSSFVALIGGVVDECVNLVHNNAAYKVAPVASTPGRPGCSFMPEGFVNCIKGRFFQQCPTAEWTRDAACDQLKQKLTAGCSFGSLMG</sequence>
<name>A0A6I8TKF1_AEDAE</name>
<dbReference type="GO" id="GO:0005576">
    <property type="term" value="C:extracellular region"/>
    <property type="evidence" value="ECO:0007669"/>
    <property type="project" value="UniProtKB-SubCell"/>
</dbReference>
<dbReference type="OrthoDB" id="7962367at2759"/>
<evidence type="ECO:0000256" key="1">
    <source>
        <dbReference type="ARBA" id="ARBA00004613"/>
    </source>
</evidence>
<dbReference type="PANTHER" id="PTHR21066">
    <property type="entry name" value="ODORANT-BINDING PROTEIN 59A-RELATED"/>
    <property type="match status" value="1"/>
</dbReference>
<dbReference type="InterPro" id="IPR052295">
    <property type="entry name" value="Odorant-binding_protein"/>
</dbReference>
<keyword evidence="8" id="KW-1185">Reference proteome</keyword>
<dbReference type="AlphaFoldDB" id="A0A6I8TKF1"/>
<dbReference type="EnsemblMetazoa" id="AAEL011487-RB">
    <property type="protein sequence ID" value="AAEL011487-PB"/>
    <property type="gene ID" value="AAEL011487"/>
</dbReference>
<evidence type="ECO:0000256" key="2">
    <source>
        <dbReference type="ARBA" id="ARBA00008098"/>
    </source>
</evidence>
<gene>
    <name evidence="7" type="primary">5574886</name>
</gene>
<evidence type="ECO:0000256" key="5">
    <source>
        <dbReference type="ARBA" id="ARBA00023157"/>
    </source>
</evidence>
<dbReference type="Gene3D" id="1.10.238.270">
    <property type="match status" value="1"/>
</dbReference>
<evidence type="ECO:0000256" key="3">
    <source>
        <dbReference type="ARBA" id="ARBA00022448"/>
    </source>
</evidence>
<dbReference type="Pfam" id="PF22651">
    <property type="entry name" value="OBP47_like"/>
    <property type="match status" value="1"/>
</dbReference>
<proteinExistence type="inferred from homology"/>
<dbReference type="InParanoid" id="A0A6I8TKF1"/>
<keyword evidence="4" id="KW-0964">Secreted</keyword>
<evidence type="ECO:0000259" key="6">
    <source>
        <dbReference type="Pfam" id="PF22651"/>
    </source>
</evidence>
<keyword evidence="5" id="KW-1015">Disulfide bond</keyword>
<accession>A0A6I8TKF1</accession>
<comment type="similarity">
    <text evidence="2">Belongs to the PBP/GOBP family.</text>
</comment>
<evidence type="ECO:0000313" key="8">
    <source>
        <dbReference type="Proteomes" id="UP000008820"/>
    </source>
</evidence>
<organism evidence="7 8">
    <name type="scientific">Aedes aegypti</name>
    <name type="common">Yellowfever mosquito</name>
    <name type="synonym">Culex aegypti</name>
    <dbReference type="NCBI Taxonomy" id="7159"/>
    <lineage>
        <taxon>Eukaryota</taxon>
        <taxon>Metazoa</taxon>
        <taxon>Ecdysozoa</taxon>
        <taxon>Arthropoda</taxon>
        <taxon>Hexapoda</taxon>
        <taxon>Insecta</taxon>
        <taxon>Pterygota</taxon>
        <taxon>Neoptera</taxon>
        <taxon>Endopterygota</taxon>
        <taxon>Diptera</taxon>
        <taxon>Nematocera</taxon>
        <taxon>Culicoidea</taxon>
        <taxon>Culicidae</taxon>
        <taxon>Culicinae</taxon>
        <taxon>Aedini</taxon>
        <taxon>Aedes</taxon>
        <taxon>Stegomyia</taxon>
    </lineage>
</organism>
<reference evidence="7 8" key="1">
    <citation type="submission" date="2017-06" db="EMBL/GenBank/DDBJ databases">
        <title>Aedes aegypti genome working group (AGWG) sequencing and assembly.</title>
        <authorList>
            <consortium name="Aedes aegypti Genome Working Group (AGWG)"/>
            <person name="Matthews B.J."/>
        </authorList>
    </citation>
    <scope>NUCLEOTIDE SEQUENCE [LARGE SCALE GENOMIC DNA]</scope>
    <source>
        <strain evidence="7 8">LVP_AGWG</strain>
    </source>
</reference>
<dbReference type="SMR" id="A0A6I8TKF1"/>
<protein>
    <recommendedName>
        <fullName evidence="6">OBP47-like domain-containing protein</fullName>
    </recommendedName>
</protein>
<dbReference type="InterPro" id="IPR054577">
    <property type="entry name" value="OBP47-like_dom"/>
</dbReference>
<feature type="domain" description="OBP47-like" evidence="6">
    <location>
        <begin position="45"/>
        <end position="182"/>
    </location>
</feature>
<dbReference type="PANTHER" id="PTHR21066:SF3">
    <property type="entry name" value="IP02236P"/>
    <property type="match status" value="1"/>
</dbReference>
<reference evidence="7" key="2">
    <citation type="submission" date="2020-05" db="UniProtKB">
        <authorList>
            <consortium name="EnsemblMetazoa"/>
        </authorList>
    </citation>
    <scope>IDENTIFICATION</scope>
    <source>
        <strain evidence="7">LVP_AGWG</strain>
    </source>
</reference>
<evidence type="ECO:0000313" key="7">
    <source>
        <dbReference type="EnsemblMetazoa" id="AAEL011487-PB"/>
    </source>
</evidence>
<dbReference type="Proteomes" id="UP000008820">
    <property type="component" value="Chromosome 2"/>
</dbReference>
<keyword evidence="3" id="KW-0813">Transport</keyword>
<comment type="subcellular location">
    <subcellularLocation>
        <location evidence="1">Secreted</location>
    </subcellularLocation>
</comment>
<dbReference type="FunCoup" id="A0A6I8TKF1">
    <property type="interactions" value="14"/>
</dbReference>